<evidence type="ECO:0000313" key="11">
    <source>
        <dbReference type="EMBL" id="VFD30567.1"/>
    </source>
</evidence>
<evidence type="ECO:0000256" key="5">
    <source>
        <dbReference type="ARBA" id="ARBA00022475"/>
    </source>
</evidence>
<dbReference type="PANTHER" id="PTHR43823">
    <property type="entry name" value="SPORULATION PROTEIN YKVU"/>
    <property type="match status" value="1"/>
</dbReference>
<dbReference type="RefSeq" id="WP_009902927.1">
    <property type="nucleotide sequence ID" value="NZ_BIQJ01000009.1"/>
</dbReference>
<dbReference type="CDD" id="cd13143">
    <property type="entry name" value="MATE_MepA_like"/>
    <property type="match status" value="1"/>
</dbReference>
<feature type="transmembrane region" description="Helical" evidence="10">
    <location>
        <begin position="356"/>
        <end position="378"/>
    </location>
</feature>
<protein>
    <recommendedName>
        <fullName evidence="3">Multidrug export protein MepA</fullName>
    </recommendedName>
</protein>
<feature type="transmembrane region" description="Helical" evidence="10">
    <location>
        <begin position="286"/>
        <end position="309"/>
    </location>
</feature>
<proteinExistence type="inferred from homology"/>
<feature type="transmembrane region" description="Helical" evidence="10">
    <location>
        <begin position="321"/>
        <end position="344"/>
    </location>
</feature>
<keyword evidence="4" id="KW-0813">Transport</keyword>
<evidence type="ECO:0000256" key="3">
    <source>
        <dbReference type="ARBA" id="ARBA00022106"/>
    </source>
</evidence>
<feature type="transmembrane region" description="Helical" evidence="10">
    <location>
        <begin position="241"/>
        <end position="266"/>
    </location>
</feature>
<evidence type="ECO:0000256" key="1">
    <source>
        <dbReference type="ARBA" id="ARBA00004651"/>
    </source>
</evidence>
<keyword evidence="7 10" id="KW-1133">Transmembrane helix</keyword>
<dbReference type="GO" id="GO:0042910">
    <property type="term" value="F:xenobiotic transmembrane transporter activity"/>
    <property type="evidence" value="ECO:0007669"/>
    <property type="project" value="InterPro"/>
</dbReference>
<sequence>MNQKNENYWLLDAPVTKAIWHMAIPMMLGMSINIIYNITDTFFIGRLNDTAALAAISLLLPFTTILMAIGNLFGTGGSTLFSRLLGSENTDRTKQCSATTLWLSFLFGLLTAIISIIFSNYIIRLLGADSNTFAYVKQYLIFYGMGAPFIIANFTLEQLIRGDGKSVESMIGMMISIGANIILDPILMFGLQLGIRGAAIATVIGNAFAVIYYIVCIQRADNQLSALPKYFRLEKQMLKEIFLVGLSAMLLDILLIVSSLMFNYYALKYGDYVLAGFGISQKLVQIVDLIGMGLYMGVIPLIATAYGARNELRVKEIIKKTALYLALVITCLFTILFTCRNFIVHCFSNDSDVIRIGAYILTVQLCSSFFAAGAGLLTGIFQAKGEGTPAVVMSVMRGIMLIPAIIFGNYLFKMNGVIFSLLVAEAISCITGLVLYKLKK</sequence>
<reference evidence="11 12" key="1">
    <citation type="submission" date="2019-02" db="EMBL/GenBank/DDBJ databases">
        <authorList>
            <consortium name="Pathogen Informatics"/>
        </authorList>
    </citation>
    <scope>NUCLEOTIDE SEQUENCE [LARGE SCALE GENOMIC DNA]</scope>
    <source>
        <strain evidence="12">clo34</strain>
    </source>
</reference>
<feature type="transmembrane region" description="Helical" evidence="10">
    <location>
        <begin position="101"/>
        <end position="123"/>
    </location>
</feature>
<evidence type="ECO:0000256" key="7">
    <source>
        <dbReference type="ARBA" id="ARBA00022989"/>
    </source>
</evidence>
<keyword evidence="5" id="KW-1003">Cell membrane</keyword>
<accession>A0AB74Q8S2</accession>
<dbReference type="PANTHER" id="PTHR43823:SF3">
    <property type="entry name" value="MULTIDRUG EXPORT PROTEIN MEPA"/>
    <property type="match status" value="1"/>
</dbReference>
<feature type="transmembrane region" description="Helical" evidence="10">
    <location>
        <begin position="20"/>
        <end position="39"/>
    </location>
</feature>
<dbReference type="GO" id="GO:0015297">
    <property type="term" value="F:antiporter activity"/>
    <property type="evidence" value="ECO:0007669"/>
    <property type="project" value="InterPro"/>
</dbReference>
<dbReference type="AlphaFoldDB" id="A0AB74Q8S2"/>
<dbReference type="InterPro" id="IPR002528">
    <property type="entry name" value="MATE_fam"/>
</dbReference>
<dbReference type="Proteomes" id="UP000411588">
    <property type="component" value="Unassembled WGS sequence"/>
</dbReference>
<dbReference type="GO" id="GO:0005886">
    <property type="term" value="C:plasma membrane"/>
    <property type="evidence" value="ECO:0007669"/>
    <property type="project" value="UniProtKB-SubCell"/>
</dbReference>
<feature type="transmembrane region" description="Helical" evidence="10">
    <location>
        <begin position="197"/>
        <end position="220"/>
    </location>
</feature>
<feature type="transmembrane region" description="Helical" evidence="10">
    <location>
        <begin position="390"/>
        <end position="411"/>
    </location>
</feature>
<feature type="transmembrane region" description="Helical" evidence="10">
    <location>
        <begin position="417"/>
        <end position="436"/>
    </location>
</feature>
<organism evidence="11 12">
    <name type="scientific">Clostridioides difficile</name>
    <name type="common">Peptoclostridium difficile</name>
    <dbReference type="NCBI Taxonomy" id="1496"/>
    <lineage>
        <taxon>Bacteria</taxon>
        <taxon>Bacillati</taxon>
        <taxon>Bacillota</taxon>
        <taxon>Clostridia</taxon>
        <taxon>Peptostreptococcales</taxon>
        <taxon>Peptostreptococcaceae</taxon>
        <taxon>Clostridioides</taxon>
    </lineage>
</organism>
<dbReference type="EMBL" id="CAADAN010000003">
    <property type="protein sequence ID" value="VFD30567.1"/>
    <property type="molecule type" value="Genomic_DNA"/>
</dbReference>
<feature type="transmembrane region" description="Helical" evidence="10">
    <location>
        <begin position="168"/>
        <end position="191"/>
    </location>
</feature>
<name>A0AB74Q8S2_CLODI</name>
<dbReference type="Pfam" id="PF01554">
    <property type="entry name" value="MatE"/>
    <property type="match status" value="2"/>
</dbReference>
<keyword evidence="8 10" id="KW-0472">Membrane</keyword>
<feature type="transmembrane region" description="Helical" evidence="10">
    <location>
        <begin position="51"/>
        <end position="73"/>
    </location>
</feature>
<evidence type="ECO:0000256" key="10">
    <source>
        <dbReference type="SAM" id="Phobius"/>
    </source>
</evidence>
<evidence type="ECO:0000256" key="2">
    <source>
        <dbReference type="ARBA" id="ARBA00008417"/>
    </source>
</evidence>
<keyword evidence="9" id="KW-0046">Antibiotic resistance</keyword>
<dbReference type="InterPro" id="IPR048279">
    <property type="entry name" value="MdtK-like"/>
</dbReference>
<feature type="transmembrane region" description="Helical" evidence="10">
    <location>
        <begin position="135"/>
        <end position="156"/>
    </location>
</feature>
<evidence type="ECO:0000256" key="4">
    <source>
        <dbReference type="ARBA" id="ARBA00022448"/>
    </source>
</evidence>
<dbReference type="InterPro" id="IPR045070">
    <property type="entry name" value="MATE_MepA-like"/>
</dbReference>
<gene>
    <name evidence="11" type="primary">effD</name>
    <name evidence="11" type="ORF">SAMEA1402399_01103</name>
</gene>
<evidence type="ECO:0000256" key="8">
    <source>
        <dbReference type="ARBA" id="ARBA00023136"/>
    </source>
</evidence>
<keyword evidence="6 10" id="KW-0812">Transmembrane</keyword>
<comment type="subcellular location">
    <subcellularLocation>
        <location evidence="1">Cell membrane</location>
        <topology evidence="1">Multi-pass membrane protein</topology>
    </subcellularLocation>
</comment>
<evidence type="ECO:0000313" key="12">
    <source>
        <dbReference type="Proteomes" id="UP000411588"/>
    </source>
</evidence>
<dbReference type="InterPro" id="IPR051327">
    <property type="entry name" value="MATE_MepA_subfamily"/>
</dbReference>
<evidence type="ECO:0000256" key="9">
    <source>
        <dbReference type="ARBA" id="ARBA00023251"/>
    </source>
</evidence>
<evidence type="ECO:0000256" key="6">
    <source>
        <dbReference type="ARBA" id="ARBA00022692"/>
    </source>
</evidence>
<comment type="caution">
    <text evidence="11">The sequence shown here is derived from an EMBL/GenBank/DDBJ whole genome shotgun (WGS) entry which is preliminary data.</text>
</comment>
<comment type="similarity">
    <text evidence="2">Belongs to the multi antimicrobial extrusion (MATE) (TC 2.A.66.1) family. MepA subfamily.</text>
</comment>
<dbReference type="PIRSF" id="PIRSF006603">
    <property type="entry name" value="DinF"/>
    <property type="match status" value="1"/>
</dbReference>
<dbReference type="NCBIfam" id="TIGR00797">
    <property type="entry name" value="matE"/>
    <property type="match status" value="1"/>
</dbReference>
<dbReference type="GO" id="GO:0046677">
    <property type="term" value="P:response to antibiotic"/>
    <property type="evidence" value="ECO:0007669"/>
    <property type="project" value="UniProtKB-KW"/>
</dbReference>